<feature type="coiled-coil region" evidence="8">
    <location>
        <begin position="198"/>
        <end position="408"/>
    </location>
</feature>
<sequence>MSHSSGFSTPSSPFIANPQDDGTSRLKKKLASLDYQHGQLKDLFEIERTRNLTRTKDLERDLESKSRAYDANVSDLKFVHDENVQLKEQLRLMSQQLQSSNQENEYLRSELGTKTGLLDKHLQEFQEIEKHLEEVVALKDQELRYKNEEYRSYKEAQTRELEIKTARIGELGEQLRLKDVQISELTDRNLRSDESNARKLYEKECNSQLEYIRELEKKNLELSNKLREHQSRHENLQILKHEKDSMMVKLANLQKLDLQRQQLVVEHDKLARKVERWTDNEKQCSELRTLNQELQTRLEFASQETTQTKQDYVALQSKLIESNNKYNELKSQLAQKDTETRKHENNIKLLQQEIVFLKDRLDNVTEANTKRGIGLQNTERFDKLVGLLDSYKQQLQQLKQETTGQKRRRTSEVEKPVVRERVLELRDNPASNHERVTRKMITSLREENEQLKAVKLNDENQVPRAVYERLGAELEQAQQEIRNLTKRMKRLREMFSSKAARFNEIIHLLLGYKIEMLSDTKLKMYPKFNNASFIQVDLSRSGTENGRVLDENGIRVKLPSQGGFEKVDVDNLIRFWVLEKQEPCCFFNSLNLELYDKAPAGVWGRNTG</sequence>
<feature type="compositionally biased region" description="Low complexity" evidence="9">
    <location>
        <begin position="1"/>
        <end position="14"/>
    </location>
</feature>
<feature type="coiled-coil region" evidence="8">
    <location>
        <begin position="76"/>
        <end position="103"/>
    </location>
</feature>
<reference evidence="10" key="2">
    <citation type="submission" date="2021-01" db="EMBL/GenBank/DDBJ databases">
        <authorList>
            <person name="Schikora-Tamarit M.A."/>
        </authorList>
    </citation>
    <scope>NUCLEOTIDE SEQUENCE</scope>
    <source>
        <strain evidence="10">CBS6075</strain>
    </source>
</reference>
<accession>A0A9P8T108</accession>
<evidence type="ECO:0000256" key="5">
    <source>
        <dbReference type="ARBA" id="ARBA00022776"/>
    </source>
</evidence>
<reference evidence="10" key="1">
    <citation type="journal article" date="2021" name="Open Biol.">
        <title>Shared evolutionary footprints suggest mitochondrial oxidative damage underlies multiple complex I losses in fungi.</title>
        <authorList>
            <person name="Schikora-Tamarit M.A."/>
            <person name="Marcet-Houben M."/>
            <person name="Nosek J."/>
            <person name="Gabaldon T."/>
        </authorList>
    </citation>
    <scope>NUCLEOTIDE SEQUENCE</scope>
    <source>
        <strain evidence="10">CBS6075</strain>
    </source>
</reference>
<evidence type="ECO:0000256" key="4">
    <source>
        <dbReference type="ARBA" id="ARBA00022618"/>
    </source>
</evidence>
<evidence type="ECO:0000313" key="10">
    <source>
        <dbReference type="EMBL" id="KAH3661176.1"/>
    </source>
</evidence>
<evidence type="ECO:0000256" key="7">
    <source>
        <dbReference type="ARBA" id="ARBA00023306"/>
    </source>
</evidence>
<organism evidence="10 11">
    <name type="scientific">Ogataea philodendri</name>
    <dbReference type="NCBI Taxonomy" id="1378263"/>
    <lineage>
        <taxon>Eukaryota</taxon>
        <taxon>Fungi</taxon>
        <taxon>Dikarya</taxon>
        <taxon>Ascomycota</taxon>
        <taxon>Saccharomycotina</taxon>
        <taxon>Pichiomycetes</taxon>
        <taxon>Pichiales</taxon>
        <taxon>Pichiaceae</taxon>
        <taxon>Ogataea</taxon>
    </lineage>
</organism>
<dbReference type="GO" id="GO:0051315">
    <property type="term" value="P:attachment of mitotic spindle microtubules to kinetochore"/>
    <property type="evidence" value="ECO:0007669"/>
    <property type="project" value="TreeGrafter"/>
</dbReference>
<proteinExistence type="inferred from homology"/>
<dbReference type="PANTHER" id="PTHR23168:SF0">
    <property type="entry name" value="MITOTIC SPINDLE ASSEMBLY CHECKPOINT PROTEIN MAD1"/>
    <property type="match status" value="1"/>
</dbReference>
<evidence type="ECO:0000256" key="2">
    <source>
        <dbReference type="ARBA" id="ARBA00008029"/>
    </source>
</evidence>
<comment type="caution">
    <text evidence="10">The sequence shown here is derived from an EMBL/GenBank/DDBJ whole genome shotgun (WGS) entry which is preliminary data.</text>
</comment>
<dbReference type="GO" id="GO:0051301">
    <property type="term" value="P:cell division"/>
    <property type="evidence" value="ECO:0007669"/>
    <property type="project" value="UniProtKB-KW"/>
</dbReference>
<comment type="subcellular location">
    <subcellularLocation>
        <location evidence="1">Nucleus</location>
    </subcellularLocation>
</comment>
<dbReference type="RefSeq" id="XP_046058300.1">
    <property type="nucleotide sequence ID" value="XM_046207884.1"/>
</dbReference>
<dbReference type="PANTHER" id="PTHR23168">
    <property type="entry name" value="MITOTIC SPINDLE ASSEMBLY CHECKPOINT PROTEIN MAD1 MITOTIC ARREST DEFICIENT-LIKE PROTEIN 1"/>
    <property type="match status" value="1"/>
</dbReference>
<evidence type="ECO:0000313" key="11">
    <source>
        <dbReference type="Proteomes" id="UP000769157"/>
    </source>
</evidence>
<dbReference type="OrthoDB" id="331602at2759"/>
<evidence type="ECO:0000256" key="8">
    <source>
        <dbReference type="SAM" id="Coils"/>
    </source>
</evidence>
<dbReference type="InterPro" id="IPR008672">
    <property type="entry name" value="Mad1"/>
</dbReference>
<protein>
    <recommendedName>
        <fullName evidence="3">Spindle assembly checkpoint component MAD1</fullName>
    </recommendedName>
</protein>
<gene>
    <name evidence="10" type="ORF">OGAPHI_006583</name>
</gene>
<dbReference type="Proteomes" id="UP000769157">
    <property type="component" value="Unassembled WGS sequence"/>
</dbReference>
<evidence type="ECO:0000256" key="3">
    <source>
        <dbReference type="ARBA" id="ARBA00022019"/>
    </source>
</evidence>
<feature type="coiled-coil region" evidence="8">
    <location>
        <begin position="441"/>
        <end position="494"/>
    </location>
</feature>
<keyword evidence="6" id="KW-0539">Nucleus</keyword>
<keyword evidence="5" id="KW-0498">Mitosis</keyword>
<comment type="similarity">
    <text evidence="2">Belongs to the MAD1 family.</text>
</comment>
<name>A0A9P8T108_9ASCO</name>
<keyword evidence="7" id="KW-0131">Cell cycle</keyword>
<feature type="region of interest" description="Disordered" evidence="9">
    <location>
        <begin position="1"/>
        <end position="22"/>
    </location>
</feature>
<dbReference type="EMBL" id="JAEUBE010000487">
    <property type="protein sequence ID" value="KAH3661176.1"/>
    <property type="molecule type" value="Genomic_DNA"/>
</dbReference>
<dbReference type="AlphaFoldDB" id="A0A9P8T108"/>
<dbReference type="GO" id="GO:0072686">
    <property type="term" value="C:mitotic spindle"/>
    <property type="evidence" value="ECO:0007669"/>
    <property type="project" value="TreeGrafter"/>
</dbReference>
<dbReference type="GO" id="GO:0005635">
    <property type="term" value="C:nuclear envelope"/>
    <property type="evidence" value="ECO:0007669"/>
    <property type="project" value="TreeGrafter"/>
</dbReference>
<keyword evidence="4" id="KW-0132">Cell division</keyword>
<evidence type="ECO:0000256" key="9">
    <source>
        <dbReference type="SAM" id="MobiDB-lite"/>
    </source>
</evidence>
<dbReference type="Pfam" id="PF05557">
    <property type="entry name" value="MAD"/>
    <property type="match status" value="1"/>
</dbReference>
<evidence type="ECO:0000256" key="6">
    <source>
        <dbReference type="ARBA" id="ARBA00023242"/>
    </source>
</evidence>
<dbReference type="GO" id="GO:0000776">
    <property type="term" value="C:kinetochore"/>
    <property type="evidence" value="ECO:0007669"/>
    <property type="project" value="TreeGrafter"/>
</dbReference>
<dbReference type="GeneID" id="70238547"/>
<dbReference type="GO" id="GO:0007094">
    <property type="term" value="P:mitotic spindle assembly checkpoint signaling"/>
    <property type="evidence" value="ECO:0007669"/>
    <property type="project" value="InterPro"/>
</dbReference>
<keyword evidence="11" id="KW-1185">Reference proteome</keyword>
<evidence type="ECO:0000256" key="1">
    <source>
        <dbReference type="ARBA" id="ARBA00004123"/>
    </source>
</evidence>
<keyword evidence="8" id="KW-0175">Coiled coil</keyword>